<dbReference type="RefSeq" id="WP_033118356.1">
    <property type="nucleotide sequence ID" value="NZ_CAXSRP010000003.1"/>
</dbReference>
<reference evidence="3 4" key="1">
    <citation type="submission" date="2015-09" db="EMBL/GenBank/DDBJ databases">
        <authorList>
            <consortium name="Pathogen Informatics"/>
        </authorList>
    </citation>
    <scope>NUCLEOTIDE SEQUENCE [LARGE SCALE GENOMIC DNA]</scope>
    <source>
        <strain evidence="1 3">2789STDY5608849</strain>
        <strain evidence="2 4">2789STDY5834885</strain>
    </source>
</reference>
<dbReference type="EMBL" id="CYYV01000010">
    <property type="protein sequence ID" value="CUO54354.1"/>
    <property type="molecule type" value="Genomic_DNA"/>
</dbReference>
<gene>
    <name evidence="1" type="ORF">ERS852406_02228</name>
    <name evidence="2" type="ORF">ERS852498_01895</name>
</gene>
<dbReference type="Proteomes" id="UP000095709">
    <property type="component" value="Unassembled WGS sequence"/>
</dbReference>
<organism evidence="1 3">
    <name type="scientific">Fusicatenibacter saccharivorans</name>
    <dbReference type="NCBI Taxonomy" id="1150298"/>
    <lineage>
        <taxon>Bacteria</taxon>
        <taxon>Bacillati</taxon>
        <taxon>Bacillota</taxon>
        <taxon>Clostridia</taxon>
        <taxon>Lachnospirales</taxon>
        <taxon>Lachnospiraceae</taxon>
        <taxon>Fusicatenibacter</taxon>
    </lineage>
</organism>
<dbReference type="Proteomes" id="UP000095706">
    <property type="component" value="Unassembled WGS sequence"/>
</dbReference>
<evidence type="ECO:0000313" key="1">
    <source>
        <dbReference type="EMBL" id="CUO54354.1"/>
    </source>
</evidence>
<dbReference type="GeneID" id="69514571"/>
<accession>A0A174FVT3</accession>
<protein>
    <submittedName>
        <fullName evidence="1">Uncharacterized protein</fullName>
    </submittedName>
</protein>
<name>A0A174FVT3_9FIRM</name>
<evidence type="ECO:0000313" key="2">
    <source>
        <dbReference type="EMBL" id="CUP39618.1"/>
    </source>
</evidence>
<evidence type="ECO:0000313" key="3">
    <source>
        <dbReference type="Proteomes" id="UP000095706"/>
    </source>
</evidence>
<dbReference type="EMBL" id="CZAL01000009">
    <property type="protein sequence ID" value="CUP39618.1"/>
    <property type="molecule type" value="Genomic_DNA"/>
</dbReference>
<dbReference type="AlphaFoldDB" id="A0A174FVT3"/>
<dbReference type="STRING" id="1150298.ERS852406_02228"/>
<sequence>MPRMSKKRKLELSFFLNDRGRVAYNDLCRKCQHKCKQSFRAVVIDCPHYLSKRAKRKEKIS</sequence>
<dbReference type="OrthoDB" id="9803516at2"/>
<evidence type="ECO:0000313" key="4">
    <source>
        <dbReference type="Proteomes" id="UP000095709"/>
    </source>
</evidence>
<proteinExistence type="predicted"/>